<evidence type="ECO:0000313" key="2">
    <source>
        <dbReference type="Proteomes" id="UP000529637"/>
    </source>
</evidence>
<dbReference type="InterPro" id="IPR014859">
    <property type="entry name" value="Phage_TAC_4"/>
</dbReference>
<accession>A0A7Y6NQR6</accession>
<proteinExistence type="predicted"/>
<dbReference type="Pfam" id="PF08748">
    <property type="entry name" value="Phage_TAC_4"/>
    <property type="match status" value="1"/>
</dbReference>
<comment type="caution">
    <text evidence="1">The sequence shown here is derived from an EMBL/GenBank/DDBJ whole genome shotgun (WGS) entry which is preliminary data.</text>
</comment>
<protein>
    <recommendedName>
        <fullName evidence="3">Phage tail assembly chaperone</fullName>
    </recommendedName>
</protein>
<keyword evidence="2" id="KW-1185">Reference proteome</keyword>
<dbReference type="Proteomes" id="UP000529637">
    <property type="component" value="Unassembled WGS sequence"/>
</dbReference>
<evidence type="ECO:0000313" key="1">
    <source>
        <dbReference type="EMBL" id="NUZ07613.1"/>
    </source>
</evidence>
<dbReference type="RefSeq" id="WP_176070442.1">
    <property type="nucleotide sequence ID" value="NZ_JABWMJ010000008.1"/>
</dbReference>
<evidence type="ECO:0008006" key="3">
    <source>
        <dbReference type="Google" id="ProtNLM"/>
    </source>
</evidence>
<dbReference type="EMBL" id="JABWMJ010000008">
    <property type="protein sequence ID" value="NUZ07613.1"/>
    <property type="molecule type" value="Genomic_DNA"/>
</dbReference>
<gene>
    <name evidence="1" type="ORF">HQN59_17745</name>
</gene>
<organism evidence="1 2">
    <name type="scientific">Piscinibacter koreensis</name>
    <dbReference type="NCBI Taxonomy" id="2742824"/>
    <lineage>
        <taxon>Bacteria</taxon>
        <taxon>Pseudomonadati</taxon>
        <taxon>Pseudomonadota</taxon>
        <taxon>Betaproteobacteria</taxon>
        <taxon>Burkholderiales</taxon>
        <taxon>Sphaerotilaceae</taxon>
        <taxon>Piscinibacter</taxon>
    </lineage>
</organism>
<dbReference type="AlphaFoldDB" id="A0A7Y6NQR6"/>
<sequence length="109" mass="11935">MPKLLPVPSATFKAKVPVPVAGGKATDVEMTFRHRRKTDLDAFVSSRSGKSDVESFLEMVTGWELDDPFDSEHVEELLENYPGAAVSAFETYMHQLVHGGGASAREVAR</sequence>
<reference evidence="1 2" key="1">
    <citation type="submission" date="2020-06" db="EMBL/GenBank/DDBJ databases">
        <title>Schlegella sp. ID0723 isolated from air conditioner.</title>
        <authorList>
            <person name="Kim D.Y."/>
            <person name="Kim D.-U."/>
        </authorList>
    </citation>
    <scope>NUCLEOTIDE SEQUENCE [LARGE SCALE GENOMIC DNA]</scope>
    <source>
        <strain evidence="1 2">ID0723</strain>
    </source>
</reference>
<name>A0A7Y6NQR6_9BURK</name>